<evidence type="ECO:0000313" key="2">
    <source>
        <dbReference type="Proteomes" id="UP000003155"/>
    </source>
</evidence>
<dbReference type="AlphaFoldDB" id="F0HAQ3"/>
<sequence length="37" mass="4333">MKTLNNELSSVLFIKKSHRFVIERCDRLNEPICALTI</sequence>
<organism evidence="1 2">
    <name type="scientific">Prevotella denticola CRIS 18C-A</name>
    <dbReference type="NCBI Taxonomy" id="944557"/>
    <lineage>
        <taxon>Bacteria</taxon>
        <taxon>Pseudomonadati</taxon>
        <taxon>Bacteroidota</taxon>
        <taxon>Bacteroidia</taxon>
        <taxon>Bacteroidales</taxon>
        <taxon>Prevotellaceae</taxon>
        <taxon>Prevotella</taxon>
    </lineage>
</organism>
<gene>
    <name evidence="1" type="ORF">HMPREF9303_0167</name>
</gene>
<reference evidence="1 2" key="1">
    <citation type="submission" date="2011-02" db="EMBL/GenBank/DDBJ databases">
        <authorList>
            <person name="Durkin A.S."/>
            <person name="Madupu R."/>
            <person name="Torralba M."/>
            <person name="Gillis M."/>
            <person name="Methe B."/>
            <person name="Sutton G."/>
            <person name="Nelson K.E."/>
        </authorList>
    </citation>
    <scope>NUCLEOTIDE SEQUENCE [LARGE SCALE GENOMIC DNA]</scope>
    <source>
        <strain evidence="1 2">CRIS 18C-A</strain>
    </source>
</reference>
<name>F0HAQ3_9BACT</name>
<dbReference type="Proteomes" id="UP000003155">
    <property type="component" value="Unassembled WGS sequence"/>
</dbReference>
<accession>F0HAQ3</accession>
<protein>
    <submittedName>
        <fullName evidence="1">Uncharacterized protein</fullName>
    </submittedName>
</protein>
<comment type="caution">
    <text evidence="1">The sequence shown here is derived from an EMBL/GenBank/DDBJ whole genome shotgun (WGS) entry which is preliminary data.</text>
</comment>
<evidence type="ECO:0000313" key="1">
    <source>
        <dbReference type="EMBL" id="EGC85058.1"/>
    </source>
</evidence>
<keyword evidence="2" id="KW-1185">Reference proteome</keyword>
<dbReference type="EMBL" id="AEXO01000113">
    <property type="protein sequence ID" value="EGC85058.1"/>
    <property type="molecule type" value="Genomic_DNA"/>
</dbReference>
<proteinExistence type="predicted"/>